<organism evidence="1 2">
    <name type="scientific">Cladobotryum mycophilum</name>
    <dbReference type="NCBI Taxonomy" id="491253"/>
    <lineage>
        <taxon>Eukaryota</taxon>
        <taxon>Fungi</taxon>
        <taxon>Dikarya</taxon>
        <taxon>Ascomycota</taxon>
        <taxon>Pezizomycotina</taxon>
        <taxon>Sordariomycetes</taxon>
        <taxon>Hypocreomycetidae</taxon>
        <taxon>Hypocreales</taxon>
        <taxon>Hypocreaceae</taxon>
        <taxon>Cladobotryum</taxon>
    </lineage>
</organism>
<name>A0ABR0SZ85_9HYPO</name>
<dbReference type="Proteomes" id="UP001338125">
    <property type="component" value="Unassembled WGS sequence"/>
</dbReference>
<comment type="caution">
    <text evidence="1">The sequence shown here is derived from an EMBL/GenBank/DDBJ whole genome shotgun (WGS) entry which is preliminary data.</text>
</comment>
<dbReference type="EMBL" id="JAVFKD010000002">
    <property type="protein sequence ID" value="KAK5997080.1"/>
    <property type="molecule type" value="Genomic_DNA"/>
</dbReference>
<accession>A0ABR0SZ85</accession>
<protein>
    <submittedName>
        <fullName evidence="1">Uncharacterized protein</fullName>
    </submittedName>
</protein>
<evidence type="ECO:0000313" key="1">
    <source>
        <dbReference type="EMBL" id="KAK5997080.1"/>
    </source>
</evidence>
<evidence type="ECO:0000313" key="2">
    <source>
        <dbReference type="Proteomes" id="UP001338125"/>
    </source>
</evidence>
<proteinExistence type="predicted"/>
<reference evidence="1 2" key="1">
    <citation type="submission" date="2024-01" db="EMBL/GenBank/DDBJ databases">
        <title>Complete genome of Cladobotryum mycophilum ATHUM6906.</title>
        <authorList>
            <person name="Christinaki A.C."/>
            <person name="Myridakis A.I."/>
            <person name="Kouvelis V.N."/>
        </authorList>
    </citation>
    <scope>NUCLEOTIDE SEQUENCE [LARGE SCALE GENOMIC DNA]</scope>
    <source>
        <strain evidence="1 2">ATHUM6906</strain>
    </source>
</reference>
<gene>
    <name evidence="1" type="ORF">PT974_02432</name>
</gene>
<keyword evidence="2" id="KW-1185">Reference proteome</keyword>
<sequence length="154" mass="16929">MKIRNSKLFKSFVRPVLEQHHAADGPDSAKKPGIVNSLVQSLINCAKLEVSLISITNATKDSFSMSIEGRITVTGAMSSTISPVEFDIMFNGSSFGKLMFPETKTGFWGADVSIKDQEVKILDMTIFKAYIRSVIVDEDICFQLNNGKCIVTSL</sequence>